<dbReference type="Proteomes" id="UP001470230">
    <property type="component" value="Unassembled WGS sequence"/>
</dbReference>
<dbReference type="InterPro" id="IPR004000">
    <property type="entry name" value="Actin"/>
</dbReference>
<dbReference type="Gene3D" id="3.90.640.10">
    <property type="entry name" value="Actin, Chain A, domain 4"/>
    <property type="match status" value="1"/>
</dbReference>
<organism evidence="2 3">
    <name type="scientific">Tritrichomonas musculus</name>
    <dbReference type="NCBI Taxonomy" id="1915356"/>
    <lineage>
        <taxon>Eukaryota</taxon>
        <taxon>Metamonada</taxon>
        <taxon>Parabasalia</taxon>
        <taxon>Tritrichomonadida</taxon>
        <taxon>Tritrichomonadidae</taxon>
        <taxon>Tritrichomonas</taxon>
    </lineage>
</organism>
<name>A0ABR2JET8_9EUKA</name>
<evidence type="ECO:0000256" key="1">
    <source>
        <dbReference type="RuleBase" id="RU000487"/>
    </source>
</evidence>
<dbReference type="PANTHER" id="PTHR11937">
    <property type="entry name" value="ACTIN"/>
    <property type="match status" value="1"/>
</dbReference>
<dbReference type="Pfam" id="PF00022">
    <property type="entry name" value="Actin"/>
    <property type="match status" value="1"/>
</dbReference>
<proteinExistence type="inferred from homology"/>
<reference evidence="2 3" key="1">
    <citation type="submission" date="2024-04" db="EMBL/GenBank/DDBJ databases">
        <title>Tritrichomonas musculus Genome.</title>
        <authorList>
            <person name="Alves-Ferreira E."/>
            <person name="Grigg M."/>
            <person name="Lorenzi H."/>
            <person name="Galac M."/>
        </authorList>
    </citation>
    <scope>NUCLEOTIDE SEQUENCE [LARGE SCALE GENOMIC DNA]</scope>
    <source>
        <strain evidence="2 3">EAF2021</strain>
    </source>
</reference>
<dbReference type="SMART" id="SM00268">
    <property type="entry name" value="ACTIN"/>
    <property type="match status" value="1"/>
</dbReference>
<dbReference type="Gene3D" id="3.30.420.40">
    <property type="match status" value="2"/>
</dbReference>
<evidence type="ECO:0000313" key="2">
    <source>
        <dbReference type="EMBL" id="KAK8876107.1"/>
    </source>
</evidence>
<dbReference type="EMBL" id="JAPFFF010000012">
    <property type="protein sequence ID" value="KAK8876107.1"/>
    <property type="molecule type" value="Genomic_DNA"/>
</dbReference>
<evidence type="ECO:0000313" key="3">
    <source>
        <dbReference type="Proteomes" id="UP001470230"/>
    </source>
</evidence>
<dbReference type="InterPro" id="IPR043129">
    <property type="entry name" value="ATPase_NBD"/>
</dbReference>
<gene>
    <name evidence="2" type="ORF">M9Y10_006293</name>
</gene>
<keyword evidence="3" id="KW-1185">Reference proteome</keyword>
<dbReference type="SUPFAM" id="SSF53067">
    <property type="entry name" value="Actin-like ATPase domain"/>
    <property type="match status" value="2"/>
</dbReference>
<dbReference type="PRINTS" id="PR00190">
    <property type="entry name" value="ACTIN"/>
</dbReference>
<accession>A0ABR2JET8</accession>
<protein>
    <submittedName>
        <fullName evidence="2">Actin</fullName>
    </submittedName>
</protein>
<sequence length="375" mass="42575">MSSELQSIIIDNGSCVLKCGFAGEPSPHRIFTDAIGYPRFPVVVQQGTHKDFYVSNDAKEKSGVIDLEYPIRHGIIKDWEKMDKIWHHTLYKELRIDPTEHPIFFTYNFNVPDTQNQKIAEIMFEKYNFPAIYFQPSNKLVLLACEKTSGIVLESGDGVTSISAIYDNFVVKQSVKFTKIAGSTLTNYLISKLNKNKIRFRNSSDMLYAREIKEKLCYVAQDYDQELKNVASNSNAKEMDNKYADGSIKLTDLRFKVPEFMFHPHVLGLDATGIQTMLGESIQACDSHMQPELLKNICLAGGNTMFEGFSQRIENEIKKLFPNNDQISTVTTKQRGSEAWLGGSILCQHESLLNKIIPKNVFNEEGPTVISRRCQ</sequence>
<comment type="caution">
    <text evidence="2">The sequence shown here is derived from an EMBL/GenBank/DDBJ whole genome shotgun (WGS) entry which is preliminary data.</text>
</comment>
<comment type="similarity">
    <text evidence="1">Belongs to the actin family.</text>
</comment>